<dbReference type="EMBL" id="AC091132">
    <property type="status" value="NOT_ANNOTATED_CDS"/>
    <property type="molecule type" value="Genomic_DNA"/>
</dbReference>
<dbReference type="Ensembl" id="ENST00000700132.1">
    <property type="protein sequence ID" value="ENSP00000514821.1"/>
    <property type="gene ID" value="ENSG00000225190.12"/>
</dbReference>
<dbReference type="OpenTargets" id="ENSG00000225190"/>
<accession>A0A8V8TPC5</accession>
<proteinExistence type="predicted"/>
<reference evidence="2 3" key="3">
    <citation type="journal article" date="2006" name="Nature">
        <title>DNA sequence of human chromosome 17 and analysis of rearrangement in the human lineage.</title>
        <authorList>
            <person name="Zody M.C."/>
            <person name="Garber M."/>
            <person name="Adams D.J."/>
            <person name="Sharpe T."/>
            <person name="Harrow J."/>
            <person name="Lupski J.R."/>
            <person name="Nicholson C."/>
            <person name="Searle S.M."/>
            <person name="Wilming L."/>
            <person name="Young S.K."/>
            <person name="Abouelleil A."/>
            <person name="Allen N.R."/>
            <person name="Bi W."/>
            <person name="Bloom T."/>
            <person name="Borowsky M.L."/>
            <person name="Bugalter B.E."/>
            <person name="Butler J."/>
            <person name="Chang J.L."/>
            <person name="Chen C.K."/>
            <person name="Cook A."/>
            <person name="Corum B."/>
            <person name="Cuomo C.A."/>
            <person name="de Jong P.J."/>
            <person name="DeCaprio D."/>
            <person name="Dewar K."/>
            <person name="FitzGerald M."/>
            <person name="Gilbert J."/>
            <person name="Gibson R."/>
            <person name="Gnerre S."/>
            <person name="Goldstein S."/>
            <person name="Grafham D.V."/>
            <person name="Grocock R."/>
            <person name="Hafez N."/>
            <person name="Hagopian D.S."/>
            <person name="Hart E."/>
            <person name="Norman C.H."/>
            <person name="Humphray S."/>
            <person name="Jaffe D.B."/>
            <person name="Jones M."/>
            <person name="Kamal M."/>
            <person name="Khodiyar V.K."/>
            <person name="LaButti K."/>
            <person name="Laird G."/>
            <person name="Lehoczky J."/>
            <person name="Liu X."/>
            <person name="Lokyitsang T."/>
            <person name="Loveland J."/>
            <person name="Lui A."/>
            <person name="Macdonald P."/>
            <person name="Major J.E."/>
            <person name="Matthews L."/>
            <person name="Mauceli E."/>
            <person name="McCarroll S.A."/>
            <person name="Mihalev A.H."/>
            <person name="Mudge J."/>
            <person name="Nguyen C."/>
            <person name="Nicol R."/>
            <person name="O'Leary S.B."/>
            <person name="Osoegawa K."/>
            <person name="Schwartz D.C."/>
            <person name="Shaw-Smith C."/>
            <person name="Stankiewicz P."/>
            <person name="Steward C."/>
            <person name="Swarbreck D."/>
            <person name="Venkataraman V."/>
            <person name="Whittaker C.A."/>
            <person name="Yang X."/>
            <person name="Zimmer A.R."/>
            <person name="Bradley A."/>
            <person name="Hubbard T."/>
            <person name="Birren B.W."/>
            <person name="Rogers J."/>
            <person name="Lander E.S."/>
            <person name="Nusbaum C."/>
        </authorList>
    </citation>
    <scope>NUCLEOTIDE SEQUENCE [LARGE SCALE GENOMIC DNA]</scope>
</reference>
<protein>
    <submittedName>
        <fullName evidence="2">Pleckstrin homology and RUN domain containing M1</fullName>
    </submittedName>
</protein>
<reference evidence="2" key="5">
    <citation type="submission" date="2025-09" db="UniProtKB">
        <authorList>
            <consortium name="Ensembl"/>
        </authorList>
    </citation>
    <scope>IDENTIFICATION</scope>
</reference>
<dbReference type="GeneTree" id="ENSGT00940000155111"/>
<dbReference type="HGNC" id="HGNC:29017">
    <property type="gene designation" value="PLEKHM1"/>
</dbReference>
<dbReference type="AlphaFoldDB" id="A0A8V8TPC5"/>
<reference evidence="2 3" key="2">
    <citation type="journal article" date="2004" name="Nature">
        <title>Finishing the euchromatic sequence of the human genome.</title>
        <authorList>
            <consortium name="International Human Genome Sequencing Consortium"/>
        </authorList>
    </citation>
    <scope>NUCLEOTIDE SEQUENCE [LARGE SCALE GENOMIC DNA]</scope>
</reference>
<name>A0A8V8TPC5_HUMAN</name>
<feature type="region of interest" description="Disordered" evidence="1">
    <location>
        <begin position="1"/>
        <end position="23"/>
    </location>
</feature>
<keyword evidence="3" id="KW-1185">Reference proteome</keyword>
<dbReference type="Proteomes" id="UP000005640">
    <property type="component" value="Chromosome 17"/>
</dbReference>
<evidence type="ECO:0000313" key="2">
    <source>
        <dbReference type="Ensembl" id="ENSP00000514821.1"/>
    </source>
</evidence>
<evidence type="ECO:0000256" key="1">
    <source>
        <dbReference type="SAM" id="MobiDB-lite"/>
    </source>
</evidence>
<evidence type="ECO:0000313" key="3">
    <source>
        <dbReference type="Proteomes" id="UP000005640"/>
    </source>
</evidence>
<dbReference type="OrthoDB" id="62364at2759"/>
<reference evidence="2 3" key="1">
    <citation type="journal article" date="2001" name="Nature">
        <title>Initial sequencing and analysis of the human genome.</title>
        <authorList>
            <consortium name="International Human Genome Sequencing Consortium"/>
            <person name="Lander E.S."/>
            <person name="Linton L.M."/>
            <person name="Birren B."/>
            <person name="Nusbaum C."/>
            <person name="Zody M.C."/>
            <person name="Baldwin J."/>
            <person name="Devon K."/>
            <person name="Dewar K."/>
            <person name="Doyle M."/>
            <person name="FitzHugh W."/>
            <person name="Funke R."/>
            <person name="Gage D."/>
            <person name="Harris K."/>
            <person name="Heaford A."/>
            <person name="Howland J."/>
            <person name="Kann L."/>
            <person name="Lehoczky J."/>
            <person name="LeVine R."/>
            <person name="McEwan P."/>
            <person name="McKernan K."/>
            <person name="Meldrim J."/>
            <person name="Mesirov J.P."/>
            <person name="Miranda C."/>
            <person name="Morris W."/>
            <person name="Naylor J."/>
            <person name="Raymond C."/>
            <person name="Rosetti M."/>
            <person name="Santos R."/>
            <person name="Sheridan A."/>
            <person name="Sougnez C."/>
            <person name="Stange-Thomann N."/>
            <person name="Stojanovic N."/>
            <person name="Subramanian A."/>
            <person name="Wyman D."/>
            <person name="Rogers J."/>
            <person name="Sulston J."/>
            <person name="Ainscough R."/>
            <person name="Beck S."/>
            <person name="Bentley D."/>
            <person name="Burton J."/>
            <person name="Clee C."/>
            <person name="Carter N."/>
            <person name="Coulson A."/>
            <person name="Deadman R."/>
            <person name="Deloukas P."/>
            <person name="Dunham A."/>
            <person name="Dunham I."/>
            <person name="Durbin R."/>
            <person name="French L."/>
            <person name="Grafham D."/>
            <person name="Gregory S."/>
            <person name="Hubbard T."/>
            <person name="Humphray S."/>
            <person name="Hunt A."/>
            <person name="Jones M."/>
            <person name="Lloyd C."/>
            <person name="McMurray A."/>
            <person name="Matthews L."/>
            <person name="Mercer S."/>
            <person name="Milne S."/>
            <person name="Mullikin J.C."/>
            <person name="Mungall A."/>
            <person name="Plumb R."/>
            <person name="Ross M."/>
            <person name="Shownkeen R."/>
            <person name="Sims S."/>
            <person name="Waterston R.H."/>
            <person name="Wilson R.K."/>
            <person name="Hillier L.W."/>
            <person name="McPherson J.D."/>
            <person name="Marra M.A."/>
            <person name="Mardis E.R."/>
            <person name="Fulton L.A."/>
            <person name="Chinwalla A.T."/>
            <person name="Pepin K.H."/>
            <person name="Gish W.R."/>
            <person name="Chissoe S.L."/>
            <person name="Wendl M.C."/>
            <person name="Delehaunty K.D."/>
            <person name="Miner T.L."/>
            <person name="Delehaunty A."/>
            <person name="Kramer J.B."/>
            <person name="Cook L.L."/>
            <person name="Fulton R.S."/>
            <person name="Johnson D.L."/>
            <person name="Minx P.J."/>
            <person name="Clifton S.W."/>
            <person name="Hawkins T."/>
            <person name="Branscomb E."/>
            <person name="Predki P."/>
            <person name="Richardson P."/>
            <person name="Wenning S."/>
            <person name="Slezak T."/>
            <person name="Doggett N."/>
            <person name="Cheng J.F."/>
            <person name="Olsen A."/>
            <person name="Lucas S."/>
            <person name="Elkin C."/>
            <person name="Uberbacher E."/>
            <person name="Frazier M."/>
            <person name="Gibbs R.A."/>
            <person name="Muzny D.M."/>
            <person name="Scherer S.E."/>
            <person name="Bouck J.B."/>
            <person name="Sodergren E.J."/>
            <person name="Worley K.C."/>
            <person name="Rives C.M."/>
            <person name="Gorrell J.H."/>
            <person name="Metzker M.L."/>
            <person name="Naylor S.L."/>
            <person name="Kucherlapati R.S."/>
            <person name="Nelson D.L."/>
            <person name="Weinstock G.M."/>
            <person name="Sakaki Y."/>
            <person name="Fujiyama A."/>
            <person name="Hattori M."/>
            <person name="Yada T."/>
            <person name="Toyoda A."/>
            <person name="Itoh T."/>
            <person name="Kawagoe C."/>
            <person name="Watanabe H."/>
            <person name="Totoki Y."/>
            <person name="Taylor T."/>
            <person name="Weissenbach J."/>
            <person name="Heilig R."/>
            <person name="Saurin W."/>
            <person name="Artiguenave F."/>
            <person name="Brottier P."/>
            <person name="Bruls T."/>
            <person name="Pelletier E."/>
            <person name="Robert C."/>
            <person name="Wincker P."/>
            <person name="Smith D.R."/>
            <person name="Doucette-Stamm L."/>
            <person name="Rubenfield M."/>
            <person name="Weinstock K."/>
            <person name="Lee H.M."/>
            <person name="Dubois J."/>
            <person name="Rosenthal A."/>
            <person name="Platzer M."/>
            <person name="Nyakatura G."/>
            <person name="Taudien S."/>
            <person name="Rump A."/>
            <person name="Yang H."/>
            <person name="Yu J."/>
            <person name="Wang J."/>
            <person name="Huang G."/>
            <person name="Gu J."/>
            <person name="Hood L."/>
            <person name="Rowen L."/>
            <person name="Madan A."/>
            <person name="Qin S."/>
            <person name="Davis R.W."/>
            <person name="Federspiel N.A."/>
            <person name="Abola A.P."/>
            <person name="Proctor M.J."/>
            <person name="Myers R.M."/>
            <person name="Schmutz J."/>
            <person name="Dickson M."/>
            <person name="Grimwood J."/>
            <person name="Cox D.R."/>
            <person name="Olson M.V."/>
            <person name="Kaul R."/>
            <person name="Raymond C."/>
            <person name="Shimizu N."/>
            <person name="Kawasaki K."/>
            <person name="Minoshima S."/>
            <person name="Evans G.A."/>
            <person name="Athanasiou M."/>
            <person name="Schultz R."/>
            <person name="Roe B.A."/>
            <person name="Chen F."/>
            <person name="Pan H."/>
            <person name="Ramser J."/>
            <person name="Lehrach H."/>
            <person name="Reinhardt R."/>
            <person name="McCombie W.R."/>
            <person name="de la Bastide M."/>
            <person name="Dedhia N."/>
            <person name="Blocker H."/>
            <person name="Hornischer K."/>
            <person name="Nordsiek G."/>
            <person name="Agarwala R."/>
            <person name="Aravind L."/>
            <person name="Bailey J.A."/>
            <person name="Bateman A."/>
            <person name="Batzoglou S."/>
            <person name="Birney E."/>
            <person name="Bork P."/>
            <person name="Brown D.G."/>
            <person name="Burge C.B."/>
            <person name="Cerutti L."/>
            <person name="Chen H.C."/>
            <person name="Church D."/>
            <person name="Clamp M."/>
            <person name="Copley R.R."/>
            <person name="Doerks T."/>
            <person name="Eddy S.R."/>
            <person name="Eichler E.E."/>
            <person name="Furey T.S."/>
            <person name="Galagan J."/>
            <person name="Gilbert J.G."/>
            <person name="Harmon C."/>
            <person name="Hayashizaki Y."/>
            <person name="Haussler D."/>
            <person name="Hermjakob H."/>
            <person name="Hokamp K."/>
            <person name="Jang W."/>
            <person name="Johnson L.S."/>
            <person name="Jones T.A."/>
            <person name="Kasif S."/>
            <person name="Kaspryzk A."/>
            <person name="Kennedy S."/>
            <person name="Kent W.J."/>
            <person name="Kitts P."/>
            <person name="Koonin E.V."/>
            <person name="Korf I."/>
            <person name="Kulp D."/>
            <person name="Lancet D."/>
            <person name="Lowe T.M."/>
            <person name="McLysaght A."/>
            <person name="Mikkelsen T."/>
            <person name="Moran J.V."/>
            <person name="Mulder N."/>
            <person name="Pollara V.J."/>
            <person name="Ponting C.P."/>
            <person name="Schuler G."/>
            <person name="Schultz J."/>
            <person name="Slater G."/>
            <person name="Smit A.F."/>
            <person name="Stupka E."/>
            <person name="Szustakowski J."/>
            <person name="Thierry-Mieg D."/>
            <person name="Thierry-Mieg J."/>
            <person name="Wagner L."/>
            <person name="Wallis J."/>
            <person name="Wheeler R."/>
            <person name="Williams A."/>
            <person name="Wolf Y.I."/>
            <person name="Wolfe K.H."/>
            <person name="Yang S.P."/>
            <person name="Yeh R.F."/>
            <person name="Collins F."/>
            <person name="Guyer M.S."/>
            <person name="Peterson J."/>
            <person name="Felsenfeld A."/>
            <person name="Wetterstrand K.A."/>
            <person name="Patrinos A."/>
            <person name="Morgan M.J."/>
            <person name="de Jong P."/>
            <person name="Catanese J.J."/>
            <person name="Osoegawa K."/>
            <person name="Shizuya H."/>
            <person name="Choi S."/>
            <person name="Chen Y.J."/>
        </authorList>
    </citation>
    <scope>NUCLEOTIDE SEQUENCE [LARGE SCALE GENOMIC DNA]</scope>
</reference>
<reference evidence="2" key="4">
    <citation type="submission" date="2025-08" db="UniProtKB">
        <authorList>
            <consortium name="Ensembl"/>
        </authorList>
    </citation>
    <scope>IDENTIFICATION</scope>
</reference>
<dbReference type="Ensembl" id="ENST00000700132.1">
    <property type="protein sequence ID" value="ENSP00000514821.1"/>
    <property type="gene ID" value="ENSG00000225190.13"/>
</dbReference>
<sequence>MLSVVENGLDPQAAIPVGHQEEAGGIREGLAEAVRVPGHGGH</sequence>
<gene>
    <name evidence="2" type="primary">PLEKHM1</name>
</gene>
<organism evidence="2 3">
    <name type="scientific">Homo sapiens</name>
    <name type="common">Human</name>
    <dbReference type="NCBI Taxonomy" id="9606"/>
    <lineage>
        <taxon>Eukaryota</taxon>
        <taxon>Metazoa</taxon>
        <taxon>Chordata</taxon>
        <taxon>Craniata</taxon>
        <taxon>Vertebrata</taxon>
        <taxon>Euteleostomi</taxon>
        <taxon>Mammalia</taxon>
        <taxon>Eutheria</taxon>
        <taxon>Euarchontoglires</taxon>
        <taxon>Primates</taxon>
        <taxon>Haplorrhini</taxon>
        <taxon>Catarrhini</taxon>
        <taxon>Hominidae</taxon>
        <taxon>Homo</taxon>
    </lineage>
</organism>